<accession>A0A2P4XUQ3</accession>
<proteinExistence type="predicted"/>
<sequence length="69" mass="7723">MKIYQRNLLVEISQFVSQNIPDTLQRAIELAQRSEDSRPASSRGSKEEKSKTRSGVSTNPTPSSQSRTN</sequence>
<evidence type="ECO:0000256" key="1">
    <source>
        <dbReference type="SAM" id="MobiDB-lite"/>
    </source>
</evidence>
<dbReference type="AlphaFoldDB" id="A0A2P4XUQ3"/>
<feature type="region of interest" description="Disordered" evidence="1">
    <location>
        <begin position="31"/>
        <end position="69"/>
    </location>
</feature>
<evidence type="ECO:0000313" key="3">
    <source>
        <dbReference type="Proteomes" id="UP000237271"/>
    </source>
</evidence>
<reference evidence="2 3" key="1">
    <citation type="journal article" date="2017" name="Genome Biol. Evol.">
        <title>Phytophthora megakarya and P. palmivora, closely related causal agents of cacao black pod rot, underwent increases in genome sizes and gene numbers by different mechanisms.</title>
        <authorList>
            <person name="Ali S.S."/>
            <person name="Shao J."/>
            <person name="Lary D.J."/>
            <person name="Kronmiller B."/>
            <person name="Shen D."/>
            <person name="Strem M.D."/>
            <person name="Amoako-Attah I."/>
            <person name="Akrofi A.Y."/>
            <person name="Begoude B.A."/>
            <person name="Ten Hoopen G.M."/>
            <person name="Coulibaly K."/>
            <person name="Kebe B.I."/>
            <person name="Melnick R.L."/>
            <person name="Guiltinan M.J."/>
            <person name="Tyler B.M."/>
            <person name="Meinhardt L.W."/>
            <person name="Bailey B.A."/>
        </authorList>
    </citation>
    <scope>NUCLEOTIDE SEQUENCE [LARGE SCALE GENOMIC DNA]</scope>
    <source>
        <strain evidence="3">sbr112.9</strain>
    </source>
</reference>
<dbReference type="Proteomes" id="UP000237271">
    <property type="component" value="Unassembled WGS sequence"/>
</dbReference>
<name>A0A2P4XUQ3_9STRA</name>
<keyword evidence="3" id="KW-1185">Reference proteome</keyword>
<feature type="compositionally biased region" description="Basic and acidic residues" evidence="1">
    <location>
        <begin position="32"/>
        <end position="51"/>
    </location>
</feature>
<dbReference type="OrthoDB" id="129718at2759"/>
<evidence type="ECO:0000313" key="2">
    <source>
        <dbReference type="EMBL" id="POM69291.1"/>
    </source>
</evidence>
<comment type="caution">
    <text evidence="2">The sequence shown here is derived from an EMBL/GenBank/DDBJ whole genome shotgun (WGS) entry which is preliminary data.</text>
</comment>
<feature type="compositionally biased region" description="Polar residues" evidence="1">
    <location>
        <begin position="53"/>
        <end position="69"/>
    </location>
</feature>
<dbReference type="EMBL" id="NCKW01007895">
    <property type="protein sequence ID" value="POM69291.1"/>
    <property type="molecule type" value="Genomic_DNA"/>
</dbReference>
<protein>
    <submittedName>
        <fullName evidence="2">Uncharacterized protein</fullName>
    </submittedName>
</protein>
<gene>
    <name evidence="2" type="ORF">PHPALM_14438</name>
</gene>
<organism evidence="2 3">
    <name type="scientific">Phytophthora palmivora</name>
    <dbReference type="NCBI Taxonomy" id="4796"/>
    <lineage>
        <taxon>Eukaryota</taxon>
        <taxon>Sar</taxon>
        <taxon>Stramenopiles</taxon>
        <taxon>Oomycota</taxon>
        <taxon>Peronosporomycetes</taxon>
        <taxon>Peronosporales</taxon>
        <taxon>Peronosporaceae</taxon>
        <taxon>Phytophthora</taxon>
    </lineage>
</organism>